<dbReference type="InterPro" id="IPR009057">
    <property type="entry name" value="Homeodomain-like_sf"/>
</dbReference>
<evidence type="ECO:0000259" key="5">
    <source>
        <dbReference type="PROSITE" id="PS50977"/>
    </source>
</evidence>
<dbReference type="EMBL" id="RQYT01000040">
    <property type="protein sequence ID" value="RRD48441.1"/>
    <property type="molecule type" value="Genomic_DNA"/>
</dbReference>
<dbReference type="Pfam" id="PF00440">
    <property type="entry name" value="TetR_N"/>
    <property type="match status" value="1"/>
</dbReference>
<dbReference type="OrthoDB" id="3173376at2"/>
<evidence type="ECO:0000256" key="4">
    <source>
        <dbReference type="PROSITE-ProRule" id="PRU00335"/>
    </source>
</evidence>
<keyword evidence="2 4" id="KW-0238">DNA-binding</keyword>
<dbReference type="PRINTS" id="PR00455">
    <property type="entry name" value="HTHTETR"/>
</dbReference>
<dbReference type="PANTHER" id="PTHR30055">
    <property type="entry name" value="HTH-TYPE TRANSCRIPTIONAL REGULATOR RUTR"/>
    <property type="match status" value="1"/>
</dbReference>
<dbReference type="InterPro" id="IPR025996">
    <property type="entry name" value="MT1864/Rv1816-like_C"/>
</dbReference>
<reference evidence="6 7" key="1">
    <citation type="submission" date="2018-11" db="EMBL/GenBank/DDBJ databases">
        <title>Genomes From Bacteria Associated with the Canine Oral Cavity: a Test Case for Automated Genome-Based Taxonomic Assignment.</title>
        <authorList>
            <person name="Coil D.A."/>
            <person name="Jospin G."/>
            <person name="Darling A.E."/>
            <person name="Wallis C."/>
            <person name="Davis I.J."/>
            <person name="Harris S."/>
            <person name="Eisen J.A."/>
            <person name="Holcombe L.J."/>
            <person name="O'Flynn C."/>
        </authorList>
    </citation>
    <scope>NUCLEOTIDE SEQUENCE [LARGE SCALE GENOMIC DNA]</scope>
    <source>
        <strain evidence="6 7">OH2822_COT-296</strain>
    </source>
</reference>
<evidence type="ECO:0000313" key="6">
    <source>
        <dbReference type="EMBL" id="RRD48441.1"/>
    </source>
</evidence>
<dbReference type="SUPFAM" id="SSF48498">
    <property type="entry name" value="Tetracyclin repressor-like, C-terminal domain"/>
    <property type="match status" value="1"/>
</dbReference>
<evidence type="ECO:0000256" key="3">
    <source>
        <dbReference type="ARBA" id="ARBA00023163"/>
    </source>
</evidence>
<protein>
    <submittedName>
        <fullName evidence="6">TetR/AcrR family transcriptional regulator</fullName>
    </submittedName>
</protein>
<keyword evidence="3" id="KW-0804">Transcription</keyword>
<evidence type="ECO:0000313" key="7">
    <source>
        <dbReference type="Proteomes" id="UP000280935"/>
    </source>
</evidence>
<dbReference type="GO" id="GO:0000976">
    <property type="term" value="F:transcription cis-regulatory region binding"/>
    <property type="evidence" value="ECO:0007669"/>
    <property type="project" value="TreeGrafter"/>
</dbReference>
<dbReference type="GO" id="GO:0003700">
    <property type="term" value="F:DNA-binding transcription factor activity"/>
    <property type="evidence" value="ECO:0007669"/>
    <property type="project" value="TreeGrafter"/>
</dbReference>
<dbReference type="Proteomes" id="UP000280935">
    <property type="component" value="Unassembled WGS sequence"/>
</dbReference>
<feature type="DNA-binding region" description="H-T-H motif" evidence="4">
    <location>
        <begin position="30"/>
        <end position="49"/>
    </location>
</feature>
<sequence>MSPRDSSPTIAAILRAADSLLETGGRDAVTLRAVGEVAGVSRMTPYRHFEDKSALLHVVAERALRTMAESIRAASTAASGASEKLRAGARAYLDHALDNPHHYQLIFGDTPLTQPGPQLNAAADDAMRAIEEIVADAQGAGLLRLAPTRELATVLWVLLHGLAALQITGHLHEPRTVDGDTQLDVLLDLALAQFRP</sequence>
<feature type="domain" description="HTH tetR-type" evidence="5">
    <location>
        <begin position="7"/>
        <end position="67"/>
    </location>
</feature>
<dbReference type="Pfam" id="PF13305">
    <property type="entry name" value="TetR_C_33"/>
    <property type="match status" value="1"/>
</dbReference>
<comment type="caution">
    <text evidence="6">The sequence shown here is derived from an EMBL/GenBank/DDBJ whole genome shotgun (WGS) entry which is preliminary data.</text>
</comment>
<dbReference type="SUPFAM" id="SSF46689">
    <property type="entry name" value="Homeodomain-like"/>
    <property type="match status" value="1"/>
</dbReference>
<dbReference type="RefSeq" id="WP_125228873.1">
    <property type="nucleotide sequence ID" value="NZ_RQYT01000040.1"/>
</dbReference>
<dbReference type="InterPro" id="IPR050109">
    <property type="entry name" value="HTH-type_TetR-like_transc_reg"/>
</dbReference>
<dbReference type="InterPro" id="IPR001647">
    <property type="entry name" value="HTH_TetR"/>
</dbReference>
<name>A0A3P1WQ99_9ACTN</name>
<dbReference type="Gene3D" id="1.10.357.10">
    <property type="entry name" value="Tetracycline Repressor, domain 2"/>
    <property type="match status" value="1"/>
</dbReference>
<dbReference type="PROSITE" id="PS50977">
    <property type="entry name" value="HTH_TETR_2"/>
    <property type="match status" value="1"/>
</dbReference>
<organism evidence="6 7">
    <name type="scientific">Arachnia propionica</name>
    <dbReference type="NCBI Taxonomy" id="1750"/>
    <lineage>
        <taxon>Bacteria</taxon>
        <taxon>Bacillati</taxon>
        <taxon>Actinomycetota</taxon>
        <taxon>Actinomycetes</taxon>
        <taxon>Propionibacteriales</taxon>
        <taxon>Propionibacteriaceae</taxon>
        <taxon>Arachnia</taxon>
    </lineage>
</organism>
<dbReference type="InterPro" id="IPR036271">
    <property type="entry name" value="Tet_transcr_reg_TetR-rel_C_sf"/>
</dbReference>
<keyword evidence="1" id="KW-0805">Transcription regulation</keyword>
<gene>
    <name evidence="6" type="ORF">EII35_12895</name>
</gene>
<proteinExistence type="predicted"/>
<accession>A0A3P1WQ99</accession>
<dbReference type="AlphaFoldDB" id="A0A3P1WQ99"/>
<dbReference type="PANTHER" id="PTHR30055:SF234">
    <property type="entry name" value="HTH-TYPE TRANSCRIPTIONAL REGULATOR BETI"/>
    <property type="match status" value="1"/>
</dbReference>
<evidence type="ECO:0000256" key="1">
    <source>
        <dbReference type="ARBA" id="ARBA00023015"/>
    </source>
</evidence>
<evidence type="ECO:0000256" key="2">
    <source>
        <dbReference type="ARBA" id="ARBA00023125"/>
    </source>
</evidence>